<keyword evidence="1" id="KW-0812">Transmembrane</keyword>
<dbReference type="SUPFAM" id="SSF54523">
    <property type="entry name" value="Pili subunits"/>
    <property type="match status" value="1"/>
</dbReference>
<keyword evidence="1" id="KW-1133">Transmembrane helix</keyword>
<protein>
    <submittedName>
        <fullName evidence="2">Uncharacterized protein</fullName>
    </submittedName>
</protein>
<dbReference type="AlphaFoldDB" id="Q1K1Z7"/>
<proteinExistence type="predicted"/>
<dbReference type="Gene3D" id="3.30.700.10">
    <property type="entry name" value="Glycoprotein, Type 4 Pilin"/>
    <property type="match status" value="1"/>
</dbReference>
<dbReference type="EMBL" id="AAEW02000004">
    <property type="protein sequence ID" value="EAT16642.1"/>
    <property type="molecule type" value="Genomic_DNA"/>
</dbReference>
<keyword evidence="1" id="KW-0472">Membrane</keyword>
<organism evidence="2 3">
    <name type="scientific">Desulfuromonas acetoxidans (strain DSM 684 / 11070)</name>
    <dbReference type="NCBI Taxonomy" id="281689"/>
    <lineage>
        <taxon>Bacteria</taxon>
        <taxon>Pseudomonadati</taxon>
        <taxon>Thermodesulfobacteriota</taxon>
        <taxon>Desulfuromonadia</taxon>
        <taxon>Desulfuromonadales</taxon>
        <taxon>Desulfuromonadaceae</taxon>
        <taxon>Desulfuromonas</taxon>
    </lineage>
</organism>
<evidence type="ECO:0000313" key="2">
    <source>
        <dbReference type="EMBL" id="EAT16642.1"/>
    </source>
</evidence>
<reference evidence="2" key="2">
    <citation type="submission" date="2006-05" db="EMBL/GenBank/DDBJ databases">
        <title>Sequencing of the draft genome and assembly of Desulfuromonas acetoxidans DSM 684.</title>
        <authorList>
            <consortium name="US DOE Joint Genome Institute (JGI-PGF)"/>
            <person name="Copeland A."/>
            <person name="Lucas S."/>
            <person name="Lapidus A."/>
            <person name="Barry K."/>
            <person name="Detter J.C."/>
            <person name="Glavina del Rio T."/>
            <person name="Hammon N."/>
            <person name="Israni S."/>
            <person name="Dalin E."/>
            <person name="Tice H."/>
            <person name="Bruce D."/>
            <person name="Pitluck S."/>
            <person name="Richardson P."/>
        </authorList>
    </citation>
    <scope>NUCLEOTIDE SEQUENCE [LARGE SCALE GENOMIC DNA]</scope>
    <source>
        <strain evidence="2">DSM 684</strain>
    </source>
</reference>
<dbReference type="RefSeq" id="WP_005998707.1">
    <property type="nucleotide sequence ID" value="NZ_AAEW02000004.1"/>
</dbReference>
<dbReference type="NCBIfam" id="TIGR02532">
    <property type="entry name" value="IV_pilin_GFxxxE"/>
    <property type="match status" value="1"/>
</dbReference>
<sequence>MRNQKGFTLIELVVVMVILALLAAVAVPKFLDLQKQAEAASVKGVVGNIRSALGIRVARALVSGEDLQDLADNLYPMSLLSTVPEPYEGRGDSVPADKGVWYEGNGSHDLYYTLRNGDIVNDPTTADYLRFEIEVVQEDIDGDGTMEDVGLVFEKYDNTNIIDADTDSSNDADFDWEY</sequence>
<dbReference type="InterPro" id="IPR045584">
    <property type="entry name" value="Pilin-like"/>
</dbReference>
<name>Q1K1Z7_DESA6</name>
<dbReference type="Proteomes" id="UP000005695">
    <property type="component" value="Unassembled WGS sequence"/>
</dbReference>
<evidence type="ECO:0000313" key="3">
    <source>
        <dbReference type="Proteomes" id="UP000005695"/>
    </source>
</evidence>
<reference evidence="2" key="1">
    <citation type="submission" date="2006-05" db="EMBL/GenBank/DDBJ databases">
        <title>Annotation of the draft genome assembly of Desulfuromonas acetoxidans DSM 684.</title>
        <authorList>
            <consortium name="US DOE Joint Genome Institute (JGI-ORNL)"/>
            <person name="Larimer F."/>
            <person name="Land M."/>
            <person name="Hauser L."/>
        </authorList>
    </citation>
    <scope>NUCLEOTIDE SEQUENCE [LARGE SCALE GENOMIC DNA]</scope>
    <source>
        <strain evidence="2">DSM 684</strain>
    </source>
</reference>
<comment type="caution">
    <text evidence="2">The sequence shown here is derived from an EMBL/GenBank/DDBJ whole genome shotgun (WGS) entry which is preliminary data.</text>
</comment>
<dbReference type="PROSITE" id="PS00409">
    <property type="entry name" value="PROKAR_NTER_METHYL"/>
    <property type="match status" value="1"/>
</dbReference>
<evidence type="ECO:0000256" key="1">
    <source>
        <dbReference type="SAM" id="Phobius"/>
    </source>
</evidence>
<dbReference type="OrthoDB" id="5406097at2"/>
<keyword evidence="3" id="KW-1185">Reference proteome</keyword>
<dbReference type="InterPro" id="IPR012902">
    <property type="entry name" value="N_methyl_site"/>
</dbReference>
<dbReference type="Pfam" id="PF07963">
    <property type="entry name" value="N_methyl"/>
    <property type="match status" value="1"/>
</dbReference>
<feature type="transmembrane region" description="Helical" evidence="1">
    <location>
        <begin position="6"/>
        <end position="27"/>
    </location>
</feature>
<gene>
    <name evidence="2" type="ORF">Dace_2737</name>
</gene>
<accession>Q1K1Z7</accession>